<evidence type="ECO:0000256" key="4">
    <source>
        <dbReference type="ARBA" id="ARBA00022989"/>
    </source>
</evidence>
<name>A0ABM5JNR2_DIAVI</name>
<dbReference type="Proteomes" id="UP001652700">
    <property type="component" value="Unplaced"/>
</dbReference>
<dbReference type="Pfam" id="PF08395">
    <property type="entry name" value="7tm_7"/>
    <property type="match status" value="1"/>
</dbReference>
<evidence type="ECO:0000256" key="7">
    <source>
        <dbReference type="RuleBase" id="RU363108"/>
    </source>
</evidence>
<keyword evidence="5 7" id="KW-0472">Membrane</keyword>
<dbReference type="RefSeq" id="XP_050499575.1">
    <property type="nucleotide sequence ID" value="XM_050643618.1"/>
</dbReference>
<comment type="function">
    <text evidence="7">Gustatory receptor which mediates acceptance or avoidance behavior, depending on its substrates.</text>
</comment>
<comment type="similarity">
    <text evidence="7">Belongs to the insect chemoreceptor superfamily. Gustatory receptor (GR) family.</text>
</comment>
<evidence type="ECO:0000313" key="8">
    <source>
        <dbReference type="EnsemblMetazoa" id="XP_050499575.1"/>
    </source>
</evidence>
<feature type="transmembrane region" description="Helical" evidence="7">
    <location>
        <begin position="249"/>
        <end position="276"/>
    </location>
</feature>
<organism evidence="8 9">
    <name type="scientific">Diabrotica virgifera virgifera</name>
    <name type="common">western corn rootworm</name>
    <dbReference type="NCBI Taxonomy" id="50390"/>
    <lineage>
        <taxon>Eukaryota</taxon>
        <taxon>Metazoa</taxon>
        <taxon>Ecdysozoa</taxon>
        <taxon>Arthropoda</taxon>
        <taxon>Hexapoda</taxon>
        <taxon>Insecta</taxon>
        <taxon>Pterygota</taxon>
        <taxon>Neoptera</taxon>
        <taxon>Endopterygota</taxon>
        <taxon>Coleoptera</taxon>
        <taxon>Polyphaga</taxon>
        <taxon>Cucujiformia</taxon>
        <taxon>Chrysomeloidea</taxon>
        <taxon>Chrysomelidae</taxon>
        <taxon>Galerucinae</taxon>
        <taxon>Diabroticina</taxon>
        <taxon>Diabroticites</taxon>
        <taxon>Diabrotica</taxon>
    </lineage>
</organism>
<protein>
    <recommendedName>
        <fullName evidence="7">Gustatory receptor</fullName>
    </recommendedName>
</protein>
<feature type="transmembrane region" description="Helical" evidence="7">
    <location>
        <begin position="6"/>
        <end position="27"/>
    </location>
</feature>
<keyword evidence="2 7" id="KW-1003">Cell membrane</keyword>
<feature type="transmembrane region" description="Helical" evidence="7">
    <location>
        <begin position="282"/>
        <end position="301"/>
    </location>
</feature>
<dbReference type="InterPro" id="IPR013604">
    <property type="entry name" value="7TM_chemorcpt"/>
</dbReference>
<keyword evidence="6 7" id="KW-0675">Receptor</keyword>
<dbReference type="PANTHER" id="PTHR21421">
    <property type="entry name" value="GUSTATORY RECEPTOR"/>
    <property type="match status" value="1"/>
</dbReference>
<proteinExistence type="inferred from homology"/>
<keyword evidence="4 7" id="KW-1133">Transmembrane helix</keyword>
<dbReference type="EnsemblMetazoa" id="XM_050643618.1">
    <property type="protein sequence ID" value="XP_050499575.1"/>
    <property type="gene ID" value="LOC126880034"/>
</dbReference>
<comment type="subcellular location">
    <subcellularLocation>
        <location evidence="1 7">Cell membrane</location>
        <topology evidence="1 7">Multi-pass membrane protein</topology>
    </subcellularLocation>
</comment>
<keyword evidence="7" id="KW-0807">Transducer</keyword>
<comment type="caution">
    <text evidence="7">Lacks conserved residue(s) required for the propagation of feature annotation.</text>
</comment>
<keyword evidence="9" id="KW-1185">Reference proteome</keyword>
<keyword evidence="3 7" id="KW-0812">Transmembrane</keyword>
<reference evidence="8" key="1">
    <citation type="submission" date="2025-05" db="UniProtKB">
        <authorList>
            <consortium name="EnsemblMetazoa"/>
        </authorList>
    </citation>
    <scope>IDENTIFICATION</scope>
</reference>
<evidence type="ECO:0000256" key="5">
    <source>
        <dbReference type="ARBA" id="ARBA00023136"/>
    </source>
</evidence>
<evidence type="ECO:0000256" key="2">
    <source>
        <dbReference type="ARBA" id="ARBA00022475"/>
    </source>
</evidence>
<accession>A0ABM5JNR2</accession>
<dbReference type="GeneID" id="126880034"/>
<sequence length="401" mass="46177">MRYFYYYFRPWVLILKILGIFPLDNILSADPKKLKVKRFGMSVVYSTVIFATCIAILVIYSGAAFHVETVNEKSLQAVVLFSSARSIICLLAFSRDCKKLPSLINILNIYDQKKEELNFGKRRSFWYNIFVWTVLPIFLSFLLAAIYTFLSACITMGIFSPDIRYGRKGFFAALALGFLSIWHTFPLSLYIYFSAKIIHNFSELNESLIQENIVGNYLELPKKLMNLEIISKYKYLHNMLSQCVYHLEYAYGTALAVDQICVMGILIVNFAVYIWLYLLADNWALLAITAVSILLALTVLLTSQRIKEEGNEIVNILHRMPTKSISDECLKELQTFMIQIHVRPVEISASGYFTLDKRQILNIITQVSTYLIVVCQLVQSYYQYNNQQNSNSTHIVNTDVN</sequence>
<feature type="transmembrane region" description="Helical" evidence="7">
    <location>
        <begin position="39"/>
        <end position="63"/>
    </location>
</feature>
<evidence type="ECO:0000256" key="6">
    <source>
        <dbReference type="ARBA" id="ARBA00023170"/>
    </source>
</evidence>
<feature type="transmembrane region" description="Helical" evidence="7">
    <location>
        <begin position="170"/>
        <end position="193"/>
    </location>
</feature>
<evidence type="ECO:0000313" key="9">
    <source>
        <dbReference type="Proteomes" id="UP001652700"/>
    </source>
</evidence>
<feature type="transmembrane region" description="Helical" evidence="7">
    <location>
        <begin position="125"/>
        <end position="150"/>
    </location>
</feature>
<dbReference type="PANTHER" id="PTHR21421:SF29">
    <property type="entry name" value="GUSTATORY RECEPTOR 5A FOR TREHALOSE-RELATED"/>
    <property type="match status" value="1"/>
</dbReference>
<evidence type="ECO:0000256" key="1">
    <source>
        <dbReference type="ARBA" id="ARBA00004651"/>
    </source>
</evidence>
<evidence type="ECO:0000256" key="3">
    <source>
        <dbReference type="ARBA" id="ARBA00022692"/>
    </source>
</evidence>